<reference evidence="3" key="1">
    <citation type="journal article" date="2019" name="Int. J. Syst. Evol. Microbiol.">
        <title>The Global Catalogue of Microorganisms (GCM) 10K type strain sequencing project: providing services to taxonomists for standard genome sequencing and annotation.</title>
        <authorList>
            <consortium name="The Broad Institute Genomics Platform"/>
            <consortium name="The Broad Institute Genome Sequencing Center for Infectious Disease"/>
            <person name="Wu L."/>
            <person name="Ma J."/>
        </authorList>
    </citation>
    <scope>NUCLEOTIDE SEQUENCE [LARGE SCALE GENOMIC DNA]</scope>
    <source>
        <strain evidence="3">CCUG 30340</strain>
    </source>
</reference>
<dbReference type="GO" id="GO:0016787">
    <property type="term" value="F:hydrolase activity"/>
    <property type="evidence" value="ECO:0007669"/>
    <property type="project" value="UniProtKB-KW"/>
</dbReference>
<name>A0ABV9QVT2_9GAMM</name>
<feature type="signal peptide" evidence="1">
    <location>
        <begin position="1"/>
        <end position="22"/>
    </location>
</feature>
<dbReference type="SUPFAM" id="SSF55811">
    <property type="entry name" value="Nudix"/>
    <property type="match status" value="1"/>
</dbReference>
<dbReference type="CDD" id="cd02883">
    <property type="entry name" value="NUDIX_Hydrolase"/>
    <property type="match status" value="1"/>
</dbReference>
<evidence type="ECO:0000313" key="3">
    <source>
        <dbReference type="Proteomes" id="UP001595886"/>
    </source>
</evidence>
<keyword evidence="1" id="KW-0732">Signal</keyword>
<organism evidence="2 3">
    <name type="scientific">Dokdonella ginsengisoli</name>
    <dbReference type="NCBI Taxonomy" id="363846"/>
    <lineage>
        <taxon>Bacteria</taxon>
        <taxon>Pseudomonadati</taxon>
        <taxon>Pseudomonadota</taxon>
        <taxon>Gammaproteobacteria</taxon>
        <taxon>Lysobacterales</taxon>
        <taxon>Rhodanobacteraceae</taxon>
        <taxon>Dokdonella</taxon>
    </lineage>
</organism>
<accession>A0ABV9QVT2</accession>
<keyword evidence="3" id="KW-1185">Reference proteome</keyword>
<keyword evidence="2" id="KW-0378">Hydrolase</keyword>
<dbReference type="EC" id="3.6.-.-" evidence="2"/>
<comment type="caution">
    <text evidence="2">The sequence shown here is derived from an EMBL/GenBank/DDBJ whole genome shotgun (WGS) entry which is preliminary data.</text>
</comment>
<dbReference type="InterPro" id="IPR015797">
    <property type="entry name" value="NUDIX_hydrolase-like_dom_sf"/>
</dbReference>
<dbReference type="EMBL" id="JBHSHD010000010">
    <property type="protein sequence ID" value="MFC4821448.1"/>
    <property type="molecule type" value="Genomic_DNA"/>
</dbReference>
<proteinExistence type="predicted"/>
<dbReference type="RefSeq" id="WP_380021727.1">
    <property type="nucleotide sequence ID" value="NZ_JBHSHD010000010.1"/>
</dbReference>
<dbReference type="Gene3D" id="3.90.79.10">
    <property type="entry name" value="Nucleoside Triphosphate Pyrophosphohydrolase"/>
    <property type="match status" value="1"/>
</dbReference>
<sequence>MKNRVRRLLPLFAAAAANLAAAAPPASCTWSDEATQRPVEQRAKLLVRDAGRGDLLVDWKHLWEVPGQSVEPGLSPFRFVTRMAADYGLRVRRIRHVGTFEQFFAGRDRSVVFHWFTAEYAGGETKLPPDCPDCLDVRWFAPGKAAEATPYPVAQILLRHFQADPDAFWSGSYEVDYRENPPGGRYAIRRPFSVIHTAVDCSGD</sequence>
<feature type="chain" id="PRO_5046320895" evidence="1">
    <location>
        <begin position="23"/>
        <end position="204"/>
    </location>
</feature>
<evidence type="ECO:0000256" key="1">
    <source>
        <dbReference type="SAM" id="SignalP"/>
    </source>
</evidence>
<evidence type="ECO:0000313" key="2">
    <source>
        <dbReference type="EMBL" id="MFC4821448.1"/>
    </source>
</evidence>
<dbReference type="Proteomes" id="UP001595886">
    <property type="component" value="Unassembled WGS sequence"/>
</dbReference>
<protein>
    <submittedName>
        <fullName evidence="2">NUDIX hydrolase</fullName>
        <ecNumber evidence="2">3.6.-.-</ecNumber>
    </submittedName>
</protein>
<gene>
    <name evidence="2" type="ORF">ACFO6Q_14030</name>
</gene>